<dbReference type="InterPro" id="IPR036852">
    <property type="entry name" value="Peptidase_S8/S53_dom_sf"/>
</dbReference>
<evidence type="ECO:0000256" key="1">
    <source>
        <dbReference type="ARBA" id="ARBA00022670"/>
    </source>
</evidence>
<dbReference type="InterPro" id="IPR023828">
    <property type="entry name" value="Peptidase_S8_Ser-AS"/>
</dbReference>
<dbReference type="GO" id="GO:0000139">
    <property type="term" value="C:Golgi membrane"/>
    <property type="evidence" value="ECO:0007669"/>
    <property type="project" value="TreeGrafter"/>
</dbReference>
<dbReference type="PANTHER" id="PTHR42884:SF23">
    <property type="entry name" value="FURIN-LIKE PROTEASE 2"/>
    <property type="match status" value="1"/>
</dbReference>
<organism evidence="8">
    <name type="scientific">Timema genevievae</name>
    <name type="common">Walking stick</name>
    <dbReference type="NCBI Taxonomy" id="629358"/>
    <lineage>
        <taxon>Eukaryota</taxon>
        <taxon>Metazoa</taxon>
        <taxon>Ecdysozoa</taxon>
        <taxon>Arthropoda</taxon>
        <taxon>Hexapoda</taxon>
        <taxon>Insecta</taxon>
        <taxon>Pterygota</taxon>
        <taxon>Neoptera</taxon>
        <taxon>Polyneoptera</taxon>
        <taxon>Phasmatodea</taxon>
        <taxon>Timematodea</taxon>
        <taxon>Timematoidea</taxon>
        <taxon>Timematidae</taxon>
        <taxon>Timema</taxon>
    </lineage>
</organism>
<comment type="caution">
    <text evidence="5">Lacks conserved residue(s) required for the propagation of feature annotation.</text>
</comment>
<feature type="compositionally biased region" description="Polar residues" evidence="6">
    <location>
        <begin position="200"/>
        <end position="215"/>
    </location>
</feature>
<evidence type="ECO:0000313" key="8">
    <source>
        <dbReference type="EMBL" id="CAD7586260.1"/>
    </source>
</evidence>
<accession>A0A7R9PH71</accession>
<evidence type="ECO:0000256" key="4">
    <source>
        <dbReference type="ARBA" id="ARBA00023157"/>
    </source>
</evidence>
<dbReference type="AlphaFoldDB" id="A0A7R9PH71"/>
<dbReference type="GO" id="GO:0016485">
    <property type="term" value="P:protein processing"/>
    <property type="evidence" value="ECO:0007669"/>
    <property type="project" value="TreeGrafter"/>
</dbReference>
<evidence type="ECO:0000259" key="7">
    <source>
        <dbReference type="Pfam" id="PF00082"/>
    </source>
</evidence>
<keyword evidence="2" id="KW-0378">Hydrolase</keyword>
<protein>
    <recommendedName>
        <fullName evidence="7">Peptidase S8/S53 domain-containing protein</fullName>
    </recommendedName>
</protein>
<name>A0A7R9PH71_TIMGE</name>
<feature type="domain" description="Peptidase S8/S53" evidence="7">
    <location>
        <begin position="84"/>
        <end position="156"/>
    </location>
</feature>
<evidence type="ECO:0000256" key="3">
    <source>
        <dbReference type="ARBA" id="ARBA00022825"/>
    </source>
</evidence>
<sequence>MSGTSLVADLVEMSGTSLAADPVDKMSGTSLVADPVIQTSVGVDRWKPWYLEECSSTLATTYSSGTPGQDRSVATVDMDPRLRPDKLCTLDHTGTSASAPLAAGIVALALQANPDLTWRDVQYLVVLTSRPAPLRREAGWVTNGANRKVSHKFGYGLMDAGAIVSLAEQWTNVPLQHICKSQEVSEDRCVYSSLVTTRNSDPVTTGHSGRVTTGHSDPEHSGLATTIHSDYVTSRHSGLVTTGHSVGVTAGHSGLVTTGHSDLETIRHSDFVATGHSDLVTTENSSHVTTVHSGHVTTGPSGLVTAGHSGYMTNGNFGYMTAGHLSHVTNVYSNRVTT</sequence>
<keyword evidence="1" id="KW-0645">Protease</keyword>
<dbReference type="GO" id="GO:0005802">
    <property type="term" value="C:trans-Golgi network"/>
    <property type="evidence" value="ECO:0007669"/>
    <property type="project" value="TreeGrafter"/>
</dbReference>
<evidence type="ECO:0000256" key="5">
    <source>
        <dbReference type="PROSITE-ProRule" id="PRU01240"/>
    </source>
</evidence>
<dbReference type="PANTHER" id="PTHR42884">
    <property type="entry name" value="PROPROTEIN CONVERTASE SUBTILISIN/KEXIN-RELATED"/>
    <property type="match status" value="1"/>
</dbReference>
<dbReference type="Gene3D" id="3.40.50.200">
    <property type="entry name" value="Peptidase S8/S53 domain"/>
    <property type="match status" value="1"/>
</dbReference>
<dbReference type="SUPFAM" id="SSF52743">
    <property type="entry name" value="Subtilisin-like"/>
    <property type="match status" value="1"/>
</dbReference>
<comment type="similarity">
    <text evidence="5">Belongs to the peptidase S8 family.</text>
</comment>
<dbReference type="GO" id="GO:0004252">
    <property type="term" value="F:serine-type endopeptidase activity"/>
    <property type="evidence" value="ECO:0007669"/>
    <property type="project" value="InterPro"/>
</dbReference>
<dbReference type="Pfam" id="PF00082">
    <property type="entry name" value="Peptidase_S8"/>
    <property type="match status" value="1"/>
</dbReference>
<gene>
    <name evidence="8" type="ORF">TGEB3V08_LOCUS646</name>
</gene>
<dbReference type="InterPro" id="IPR000209">
    <property type="entry name" value="Peptidase_S8/S53_dom"/>
</dbReference>
<evidence type="ECO:0000256" key="2">
    <source>
        <dbReference type="ARBA" id="ARBA00022801"/>
    </source>
</evidence>
<keyword evidence="4" id="KW-1015">Disulfide bond</keyword>
<dbReference type="PROSITE" id="PS51892">
    <property type="entry name" value="SUBTILASE"/>
    <property type="match status" value="1"/>
</dbReference>
<keyword evidence="3" id="KW-0720">Serine protease</keyword>
<dbReference type="EMBL" id="OE839225">
    <property type="protein sequence ID" value="CAD7586260.1"/>
    <property type="molecule type" value="Genomic_DNA"/>
</dbReference>
<reference evidence="8" key="1">
    <citation type="submission" date="2020-11" db="EMBL/GenBank/DDBJ databases">
        <authorList>
            <person name="Tran Van P."/>
        </authorList>
    </citation>
    <scope>NUCLEOTIDE SEQUENCE</scope>
</reference>
<proteinExistence type="inferred from homology"/>
<dbReference type="PROSITE" id="PS00138">
    <property type="entry name" value="SUBTILASE_SER"/>
    <property type="match status" value="1"/>
</dbReference>
<evidence type="ECO:0000256" key="6">
    <source>
        <dbReference type="SAM" id="MobiDB-lite"/>
    </source>
</evidence>
<feature type="region of interest" description="Disordered" evidence="6">
    <location>
        <begin position="200"/>
        <end position="223"/>
    </location>
</feature>